<gene>
    <name evidence="2" type="ORF">NDU88_007610</name>
</gene>
<organism evidence="2 3">
    <name type="scientific">Pleurodeles waltl</name>
    <name type="common">Iberian ribbed newt</name>
    <dbReference type="NCBI Taxonomy" id="8319"/>
    <lineage>
        <taxon>Eukaryota</taxon>
        <taxon>Metazoa</taxon>
        <taxon>Chordata</taxon>
        <taxon>Craniata</taxon>
        <taxon>Vertebrata</taxon>
        <taxon>Euteleostomi</taxon>
        <taxon>Amphibia</taxon>
        <taxon>Batrachia</taxon>
        <taxon>Caudata</taxon>
        <taxon>Salamandroidea</taxon>
        <taxon>Salamandridae</taxon>
        <taxon>Pleurodelinae</taxon>
        <taxon>Pleurodeles</taxon>
    </lineage>
</organism>
<keyword evidence="3" id="KW-1185">Reference proteome</keyword>
<dbReference type="EMBL" id="JANPWB010000010">
    <property type="protein sequence ID" value="KAJ1141276.1"/>
    <property type="molecule type" value="Genomic_DNA"/>
</dbReference>
<reference evidence="2" key="1">
    <citation type="journal article" date="2022" name="bioRxiv">
        <title>Sequencing and chromosome-scale assembly of the giantPleurodeles waltlgenome.</title>
        <authorList>
            <person name="Brown T."/>
            <person name="Elewa A."/>
            <person name="Iarovenko S."/>
            <person name="Subramanian E."/>
            <person name="Araus A.J."/>
            <person name="Petzold A."/>
            <person name="Susuki M."/>
            <person name="Suzuki K.-i.T."/>
            <person name="Hayashi T."/>
            <person name="Toyoda A."/>
            <person name="Oliveira C."/>
            <person name="Osipova E."/>
            <person name="Leigh N.D."/>
            <person name="Simon A."/>
            <person name="Yun M.H."/>
        </authorList>
    </citation>
    <scope>NUCLEOTIDE SEQUENCE</scope>
    <source>
        <strain evidence="2">20211129_DDA</strain>
        <tissue evidence="2">Liver</tissue>
    </source>
</reference>
<sequence length="160" mass="17339">MQRKGKRFQKQEKNTSSRGGTGSEKKQHSLAHVPQIIITESYSMNICSALLAHARKFPQQQSVNNTLNSIQVSSRTYLSALVSEQAVGNACHLHHSAHQRCLSMNACPVPKPAAVTAPAARSISEEAGTCFLISPLTSRKHAPGPLPAVAPLHHFLIDDE</sequence>
<protein>
    <submittedName>
        <fullName evidence="2">Uncharacterized protein</fullName>
    </submittedName>
</protein>
<evidence type="ECO:0000313" key="2">
    <source>
        <dbReference type="EMBL" id="KAJ1141276.1"/>
    </source>
</evidence>
<evidence type="ECO:0000313" key="3">
    <source>
        <dbReference type="Proteomes" id="UP001066276"/>
    </source>
</evidence>
<dbReference type="Proteomes" id="UP001066276">
    <property type="component" value="Chromosome 6"/>
</dbReference>
<dbReference type="AlphaFoldDB" id="A0AAV7QL85"/>
<comment type="caution">
    <text evidence="2">The sequence shown here is derived from an EMBL/GenBank/DDBJ whole genome shotgun (WGS) entry which is preliminary data.</text>
</comment>
<accession>A0AAV7QL85</accession>
<proteinExistence type="predicted"/>
<evidence type="ECO:0000256" key="1">
    <source>
        <dbReference type="SAM" id="MobiDB-lite"/>
    </source>
</evidence>
<name>A0AAV7QL85_PLEWA</name>
<feature type="region of interest" description="Disordered" evidence="1">
    <location>
        <begin position="1"/>
        <end position="29"/>
    </location>
</feature>